<gene>
    <name evidence="1" type="ORF">BQ8482_300032</name>
</gene>
<reference evidence="2" key="1">
    <citation type="submission" date="2016-12" db="EMBL/GenBank/DDBJ databases">
        <authorList>
            <person name="Brunel B."/>
        </authorList>
    </citation>
    <scope>NUCLEOTIDE SEQUENCE [LARGE SCALE GENOMIC DNA]</scope>
</reference>
<evidence type="ECO:0000313" key="1">
    <source>
        <dbReference type="EMBL" id="SJM32661.1"/>
    </source>
</evidence>
<sequence>MAGILDILLDLPLLPARGRIAELGLEEIVAGHSLEAGIDLTILATADPIDRRAHVVIDPAPGNASQNPEGVGVGIEQHLVCVCLQRIGPHEEGAAVAELKWPPAAWSVRCR</sequence>
<keyword evidence="2" id="KW-1185">Reference proteome</keyword>
<name>A0A2P9AND7_9HYPH</name>
<dbReference type="EMBL" id="FUIG01000038">
    <property type="protein sequence ID" value="SJM32661.1"/>
    <property type="molecule type" value="Genomic_DNA"/>
</dbReference>
<dbReference type="Proteomes" id="UP000245698">
    <property type="component" value="Unassembled WGS sequence"/>
</dbReference>
<protein>
    <submittedName>
        <fullName evidence="1">TnpA8</fullName>
    </submittedName>
</protein>
<dbReference type="AlphaFoldDB" id="A0A2P9AND7"/>
<organism evidence="1 2">
    <name type="scientific">Mesorhizobium delmotii</name>
    <dbReference type="NCBI Taxonomy" id="1631247"/>
    <lineage>
        <taxon>Bacteria</taxon>
        <taxon>Pseudomonadati</taxon>
        <taxon>Pseudomonadota</taxon>
        <taxon>Alphaproteobacteria</taxon>
        <taxon>Hyphomicrobiales</taxon>
        <taxon>Phyllobacteriaceae</taxon>
        <taxon>Mesorhizobium</taxon>
    </lineage>
</organism>
<accession>A0A2P9AND7</accession>
<evidence type="ECO:0000313" key="2">
    <source>
        <dbReference type="Proteomes" id="UP000245698"/>
    </source>
</evidence>
<proteinExistence type="predicted"/>